<proteinExistence type="predicted"/>
<gene>
    <name evidence="2" type="ORF">XcodCFBP4690_02260</name>
</gene>
<feature type="compositionally biased region" description="Polar residues" evidence="1">
    <location>
        <begin position="48"/>
        <end position="58"/>
    </location>
</feature>
<evidence type="ECO:0000313" key="3">
    <source>
        <dbReference type="Proteomes" id="UP000237872"/>
    </source>
</evidence>
<dbReference type="EMBL" id="MDEC01000002">
    <property type="protein sequence ID" value="PPU66371.1"/>
    <property type="molecule type" value="Genomic_DNA"/>
</dbReference>
<sequence>MARKPCLLAPAGEGHESILRRNRGLKCSPGGRVARIASVWSAIEPKRPNNNSSTQQRPSRLKPFPAEMGWGEVRQCCGARRHDDGTALPTALRQQRKLSTHPTAHCFSCRSAYHKARRAMS</sequence>
<accession>A0A2S7CXU7</accession>
<evidence type="ECO:0000256" key="1">
    <source>
        <dbReference type="SAM" id="MobiDB-lite"/>
    </source>
</evidence>
<dbReference type="AlphaFoldDB" id="A0A2S7CXU7"/>
<reference evidence="2 3" key="1">
    <citation type="submission" date="2016-08" db="EMBL/GenBank/DDBJ databases">
        <authorList>
            <person name="Seilhamer J.J."/>
        </authorList>
    </citation>
    <scope>NUCLEOTIDE SEQUENCE [LARGE SCALE GENOMIC DNA]</scope>
    <source>
        <strain evidence="2 3">CFBP4690</strain>
    </source>
</reference>
<evidence type="ECO:0000313" key="2">
    <source>
        <dbReference type="EMBL" id="PPU66371.1"/>
    </source>
</evidence>
<name>A0A2S7CXU7_9XANT</name>
<feature type="region of interest" description="Disordered" evidence="1">
    <location>
        <begin position="44"/>
        <end position="65"/>
    </location>
</feature>
<comment type="caution">
    <text evidence="2">The sequence shown here is derived from an EMBL/GenBank/DDBJ whole genome shotgun (WGS) entry which is preliminary data.</text>
</comment>
<protein>
    <submittedName>
        <fullName evidence="2">Uncharacterized protein</fullName>
    </submittedName>
</protein>
<organism evidence="2 3">
    <name type="scientific">Xanthomonas codiaei</name>
    <dbReference type="NCBI Taxonomy" id="56463"/>
    <lineage>
        <taxon>Bacteria</taxon>
        <taxon>Pseudomonadati</taxon>
        <taxon>Pseudomonadota</taxon>
        <taxon>Gammaproteobacteria</taxon>
        <taxon>Lysobacterales</taxon>
        <taxon>Lysobacteraceae</taxon>
        <taxon>Xanthomonas</taxon>
    </lineage>
</organism>
<dbReference type="Proteomes" id="UP000237872">
    <property type="component" value="Unassembled WGS sequence"/>
</dbReference>